<protein>
    <submittedName>
        <fullName evidence="3">Uncharacterized protein</fullName>
    </submittedName>
</protein>
<keyword evidence="2" id="KW-0732">Signal</keyword>
<gene>
    <name evidence="3" type="ORF">ONB1V03_LOCUS4466</name>
</gene>
<feature type="compositionally biased region" description="Low complexity" evidence="1">
    <location>
        <begin position="208"/>
        <end position="227"/>
    </location>
</feature>
<dbReference type="EMBL" id="CAJPVJ010001550">
    <property type="protein sequence ID" value="CAG2164919.1"/>
    <property type="molecule type" value="Genomic_DNA"/>
</dbReference>
<dbReference type="Proteomes" id="UP000728032">
    <property type="component" value="Unassembled WGS sequence"/>
</dbReference>
<name>A0A7R9QGI6_9ACAR</name>
<evidence type="ECO:0000256" key="2">
    <source>
        <dbReference type="SAM" id="SignalP"/>
    </source>
</evidence>
<feature type="compositionally biased region" description="Low complexity" evidence="1">
    <location>
        <begin position="257"/>
        <end position="280"/>
    </location>
</feature>
<feature type="non-terminal residue" evidence="3">
    <location>
        <position position="1"/>
    </location>
</feature>
<proteinExistence type="predicted"/>
<keyword evidence="4" id="KW-1185">Reference proteome</keyword>
<reference evidence="3" key="1">
    <citation type="submission" date="2020-11" db="EMBL/GenBank/DDBJ databases">
        <authorList>
            <person name="Tran Van P."/>
        </authorList>
    </citation>
    <scope>NUCLEOTIDE SEQUENCE</scope>
</reference>
<feature type="signal peptide" evidence="2">
    <location>
        <begin position="1"/>
        <end position="24"/>
    </location>
</feature>
<evidence type="ECO:0000313" key="4">
    <source>
        <dbReference type="Proteomes" id="UP000728032"/>
    </source>
</evidence>
<feature type="compositionally biased region" description="Acidic residues" evidence="1">
    <location>
        <begin position="173"/>
        <end position="184"/>
    </location>
</feature>
<dbReference type="EMBL" id="OC916375">
    <property type="protein sequence ID" value="CAD7644062.1"/>
    <property type="molecule type" value="Genomic_DNA"/>
</dbReference>
<feature type="region of interest" description="Disordered" evidence="1">
    <location>
        <begin position="119"/>
        <end position="305"/>
    </location>
</feature>
<evidence type="ECO:0000256" key="1">
    <source>
        <dbReference type="SAM" id="MobiDB-lite"/>
    </source>
</evidence>
<evidence type="ECO:0000313" key="3">
    <source>
        <dbReference type="EMBL" id="CAD7644062.1"/>
    </source>
</evidence>
<accession>A0A7R9QGI6</accession>
<feature type="chain" id="PRO_5036211818" evidence="2">
    <location>
        <begin position="25"/>
        <end position="305"/>
    </location>
</feature>
<sequence length="305" mass="33027">MCFKHIIRLHTFLTALLVLNSVICIDPEGEDCDPYDENDPNEDHQLIRKLSLRKQTLEEENEDFDDDSDHHIVIKPHKCIKNDRHVKSYASEEAKPVVEKPPKQTTSAIIRTTVKTTTPKPMMAPLEPESVPALTTKGPKKGLKNYAADLDDGPVVKTTTTEEPTTDRSTTETTEEDTTTEEMTDSTTESEATTETTIPTTTEEEETTTPTTTATTQEMEATGAGTTEADDRRSTGIDDIDIDSATGTDAIEEETESTTTEEGSTETATEGTDSTTEAGTGATGAGTPGSTTPGSKWSKFKSGLN</sequence>
<dbReference type="AlphaFoldDB" id="A0A7R9QGI6"/>
<feature type="compositionally biased region" description="Low complexity" evidence="1">
    <location>
        <begin position="185"/>
        <end position="201"/>
    </location>
</feature>
<organism evidence="3">
    <name type="scientific">Oppiella nova</name>
    <dbReference type="NCBI Taxonomy" id="334625"/>
    <lineage>
        <taxon>Eukaryota</taxon>
        <taxon>Metazoa</taxon>
        <taxon>Ecdysozoa</taxon>
        <taxon>Arthropoda</taxon>
        <taxon>Chelicerata</taxon>
        <taxon>Arachnida</taxon>
        <taxon>Acari</taxon>
        <taxon>Acariformes</taxon>
        <taxon>Sarcoptiformes</taxon>
        <taxon>Oribatida</taxon>
        <taxon>Brachypylina</taxon>
        <taxon>Oppioidea</taxon>
        <taxon>Oppiidae</taxon>
        <taxon>Oppiella</taxon>
    </lineage>
</organism>